<protein>
    <submittedName>
        <fullName evidence="1">Helix-turn-helix domain-containing protein</fullName>
    </submittedName>
</protein>
<comment type="caution">
    <text evidence="1">The sequence shown here is derived from an EMBL/GenBank/DDBJ whole genome shotgun (WGS) entry which is preliminary data.</text>
</comment>
<reference evidence="1 2" key="1">
    <citation type="submission" date="2021-06" db="EMBL/GenBank/DDBJ databases">
        <authorList>
            <person name="Sun Q."/>
            <person name="Li D."/>
        </authorList>
    </citation>
    <scope>NUCLEOTIDE SEQUENCE [LARGE SCALE GENOMIC DNA]</scope>
    <source>
        <strain evidence="1 2">MSJd-7</strain>
    </source>
</reference>
<dbReference type="RefSeq" id="WP_216469461.1">
    <property type="nucleotide sequence ID" value="NZ_JAHLQI010000002.1"/>
</dbReference>
<organism evidence="1 2">
    <name type="scientific">Butyricicoccus intestinisimiae</name>
    <dbReference type="NCBI Taxonomy" id="2841509"/>
    <lineage>
        <taxon>Bacteria</taxon>
        <taxon>Bacillati</taxon>
        <taxon>Bacillota</taxon>
        <taxon>Clostridia</taxon>
        <taxon>Eubacteriales</taxon>
        <taxon>Butyricicoccaceae</taxon>
        <taxon>Butyricicoccus</taxon>
    </lineage>
</organism>
<evidence type="ECO:0000313" key="2">
    <source>
        <dbReference type="Proteomes" id="UP000783588"/>
    </source>
</evidence>
<dbReference type="Proteomes" id="UP000783588">
    <property type="component" value="Unassembled WGS sequence"/>
</dbReference>
<sequence>MDTEKVYQLLRQFIKAAGLNNKKFAELAGINPNTFQTMVNRKSVPKADVISKINRTMDELTQQAEGEKADTLLDIYGRFTKETLGTVPENVMKARFSNLGRKINLQLFAEPINELASSIHTTSKTMLRSLILDALDELNEEGQAEALKRIEELAFVPKYQKRDGE</sequence>
<dbReference type="CDD" id="cd00093">
    <property type="entry name" value="HTH_XRE"/>
    <property type="match status" value="1"/>
</dbReference>
<evidence type="ECO:0000313" key="1">
    <source>
        <dbReference type="EMBL" id="MBU5489807.1"/>
    </source>
</evidence>
<accession>A0ABS6EQH4</accession>
<proteinExistence type="predicted"/>
<name>A0ABS6EQH4_9FIRM</name>
<keyword evidence="2" id="KW-1185">Reference proteome</keyword>
<gene>
    <name evidence="1" type="ORF">KQI75_04065</name>
</gene>
<dbReference type="InterPro" id="IPR001387">
    <property type="entry name" value="Cro/C1-type_HTH"/>
</dbReference>
<dbReference type="EMBL" id="JAHLQI010000002">
    <property type="protein sequence ID" value="MBU5489807.1"/>
    <property type="molecule type" value="Genomic_DNA"/>
</dbReference>